<reference evidence="11 12" key="1">
    <citation type="submission" date="2019-07" db="EMBL/GenBank/DDBJ databases">
        <authorList>
            <person name="Cremers G."/>
        </authorList>
    </citation>
    <scope>NUCLEOTIDE SEQUENCE [LARGE SCALE GENOMIC DNA]</scope>
</reference>
<evidence type="ECO:0000256" key="9">
    <source>
        <dbReference type="ARBA" id="ARBA00023136"/>
    </source>
</evidence>
<comment type="similarity">
    <text evidence="2 10">Belongs to the complex I subunit 4L family.</text>
</comment>
<keyword evidence="3 10" id="KW-0813">Transport</keyword>
<proteinExistence type="inferred from homology"/>
<dbReference type="NCBIfam" id="NF004321">
    <property type="entry name" value="PRK05715.1-3"/>
    <property type="match status" value="1"/>
</dbReference>
<comment type="function">
    <text evidence="10">NDH-1 shuttles electrons from NADH, via FMN and iron-sulfur (Fe-S) centers, to quinones in the respiratory chain. The immediate electron acceptor for the enzyme in this species is believed to be ubiquinone. Couples the redox reaction to proton translocation (for every two electrons transferred, four hydrogen ions are translocated across the cytoplasmic membrane), and thus conserves the redox energy in a proton gradient.</text>
</comment>
<protein>
    <recommendedName>
        <fullName evidence="10">NADH-quinone oxidoreductase subunit K</fullName>
        <ecNumber evidence="10">7.1.1.-</ecNumber>
    </recommendedName>
    <alternativeName>
        <fullName evidence="10">NADH dehydrogenase I subunit K</fullName>
    </alternativeName>
    <alternativeName>
        <fullName evidence="10">NDH-1 subunit K</fullName>
    </alternativeName>
</protein>
<dbReference type="GO" id="GO:0030964">
    <property type="term" value="C:NADH dehydrogenase complex"/>
    <property type="evidence" value="ECO:0007669"/>
    <property type="project" value="TreeGrafter"/>
</dbReference>
<dbReference type="Proteomes" id="UP000334340">
    <property type="component" value="Unassembled WGS sequence"/>
</dbReference>
<feature type="transmembrane region" description="Helical" evidence="10">
    <location>
        <begin position="64"/>
        <end position="87"/>
    </location>
</feature>
<dbReference type="GO" id="GO:0005886">
    <property type="term" value="C:plasma membrane"/>
    <property type="evidence" value="ECO:0007669"/>
    <property type="project" value="UniProtKB-SubCell"/>
</dbReference>
<dbReference type="GO" id="GO:0048038">
    <property type="term" value="F:quinone binding"/>
    <property type="evidence" value="ECO:0007669"/>
    <property type="project" value="UniProtKB-KW"/>
</dbReference>
<keyword evidence="11" id="KW-0560">Oxidoreductase</keyword>
<dbReference type="AlphaFoldDB" id="A0A564ZHK5"/>
<comment type="subcellular location">
    <subcellularLocation>
        <location evidence="10">Cell membrane</location>
        <topology evidence="10">Multi-pass membrane protein</topology>
    </subcellularLocation>
    <subcellularLocation>
        <location evidence="1">Membrane</location>
        <topology evidence="1">Multi-pass membrane protein</topology>
    </subcellularLocation>
</comment>
<keyword evidence="4 10" id="KW-0812">Transmembrane</keyword>
<evidence type="ECO:0000256" key="4">
    <source>
        <dbReference type="ARBA" id="ARBA00022692"/>
    </source>
</evidence>
<evidence type="ECO:0000256" key="3">
    <source>
        <dbReference type="ARBA" id="ARBA00022448"/>
    </source>
</evidence>
<organism evidence="11 12">
    <name type="scientific">Candidatus Methylomirabilis lanthanidiphila</name>
    <dbReference type="NCBI Taxonomy" id="2211376"/>
    <lineage>
        <taxon>Bacteria</taxon>
        <taxon>Candidatus Methylomirabilota</taxon>
        <taxon>Candidatus Methylomirabilia</taxon>
        <taxon>Candidatus Methylomirabilales</taxon>
        <taxon>Candidatus Methylomirabilaceae</taxon>
        <taxon>Candidatus Methylomirabilis</taxon>
    </lineage>
</organism>
<gene>
    <name evidence="10" type="primary">nuoK</name>
    <name evidence="11" type="ORF">MELA_00392</name>
</gene>
<comment type="catalytic activity">
    <reaction evidence="10">
        <text>a quinone + NADH + 5 H(+)(in) = a quinol + NAD(+) + 4 H(+)(out)</text>
        <dbReference type="Rhea" id="RHEA:57888"/>
        <dbReference type="ChEBI" id="CHEBI:15378"/>
        <dbReference type="ChEBI" id="CHEBI:24646"/>
        <dbReference type="ChEBI" id="CHEBI:57540"/>
        <dbReference type="ChEBI" id="CHEBI:57945"/>
        <dbReference type="ChEBI" id="CHEBI:132124"/>
    </reaction>
</comment>
<evidence type="ECO:0000256" key="1">
    <source>
        <dbReference type="ARBA" id="ARBA00004141"/>
    </source>
</evidence>
<dbReference type="Pfam" id="PF00420">
    <property type="entry name" value="Oxidored_q2"/>
    <property type="match status" value="1"/>
</dbReference>
<sequence length="103" mass="10962">MTATVPLSAYLILSAALFVIGVAGVLIRRNALVIFMAIELMLNAVNLTFVAFSRFLYSMDGQIIVLFVMAVAAAEVAVGLAIIIALYGNKESVNVDDINLLKG</sequence>
<dbReference type="FunFam" id="1.10.287.3510:FF:000001">
    <property type="entry name" value="NADH-quinone oxidoreductase subunit K"/>
    <property type="match status" value="1"/>
</dbReference>
<dbReference type="GO" id="GO:0042773">
    <property type="term" value="P:ATP synthesis coupled electron transport"/>
    <property type="evidence" value="ECO:0007669"/>
    <property type="project" value="InterPro"/>
</dbReference>
<keyword evidence="9 10" id="KW-0472">Membrane</keyword>
<keyword evidence="10 11" id="KW-0830">Ubiquinone</keyword>
<evidence type="ECO:0000256" key="7">
    <source>
        <dbReference type="ARBA" id="ARBA00022989"/>
    </source>
</evidence>
<feature type="transmembrane region" description="Helical" evidence="10">
    <location>
        <begin position="7"/>
        <end position="27"/>
    </location>
</feature>
<feature type="transmembrane region" description="Helical" evidence="10">
    <location>
        <begin position="33"/>
        <end position="52"/>
    </location>
</feature>
<comment type="subunit">
    <text evidence="10">NDH-1 is composed of 14 different subunits. Subunits NuoA, H, J, K, L, M, N constitute the membrane sector of the complex.</text>
</comment>
<evidence type="ECO:0000256" key="10">
    <source>
        <dbReference type="HAMAP-Rule" id="MF_01456"/>
    </source>
</evidence>
<dbReference type="InterPro" id="IPR001133">
    <property type="entry name" value="NADH_UbQ_OxRdtase_chain4L/K"/>
</dbReference>
<keyword evidence="5 10" id="KW-0874">Quinone</keyword>
<keyword evidence="10" id="KW-1003">Cell membrane</keyword>
<dbReference type="GO" id="GO:0050136">
    <property type="term" value="F:NADH dehydrogenase (quinone) (non-electrogenic) activity"/>
    <property type="evidence" value="ECO:0007669"/>
    <property type="project" value="UniProtKB-UniRule"/>
</dbReference>
<dbReference type="EMBL" id="CABIKM010000005">
    <property type="protein sequence ID" value="VUZ84028.1"/>
    <property type="molecule type" value="Genomic_DNA"/>
</dbReference>
<evidence type="ECO:0000313" key="12">
    <source>
        <dbReference type="Proteomes" id="UP000334340"/>
    </source>
</evidence>
<keyword evidence="12" id="KW-1185">Reference proteome</keyword>
<keyword evidence="8 10" id="KW-0520">NAD</keyword>
<evidence type="ECO:0000313" key="11">
    <source>
        <dbReference type="EMBL" id="VUZ84028.1"/>
    </source>
</evidence>
<name>A0A564ZHK5_9BACT</name>
<dbReference type="NCBIfam" id="NF004323">
    <property type="entry name" value="PRK05715.1-5"/>
    <property type="match status" value="1"/>
</dbReference>
<keyword evidence="6 10" id="KW-1278">Translocase</keyword>
<dbReference type="Gene3D" id="1.10.287.3510">
    <property type="match status" value="1"/>
</dbReference>
<keyword evidence="7 10" id="KW-1133">Transmembrane helix</keyword>
<evidence type="ECO:0000256" key="5">
    <source>
        <dbReference type="ARBA" id="ARBA00022719"/>
    </source>
</evidence>
<dbReference type="HAMAP" id="MF_01456">
    <property type="entry name" value="NDH1_NuoK"/>
    <property type="match status" value="1"/>
</dbReference>
<dbReference type="PANTHER" id="PTHR11434:SF21">
    <property type="entry name" value="NADH DEHYDROGENASE SUBUNIT 4L-RELATED"/>
    <property type="match status" value="1"/>
</dbReference>
<dbReference type="EC" id="7.1.1.-" evidence="10"/>
<dbReference type="PANTHER" id="PTHR11434">
    <property type="entry name" value="NADH-UBIQUINONE OXIDOREDUCTASE SUBUNIT ND4L"/>
    <property type="match status" value="1"/>
</dbReference>
<evidence type="ECO:0000256" key="6">
    <source>
        <dbReference type="ARBA" id="ARBA00022967"/>
    </source>
</evidence>
<accession>A0A564ZHK5</accession>
<evidence type="ECO:0000256" key="8">
    <source>
        <dbReference type="ARBA" id="ARBA00023027"/>
    </source>
</evidence>
<dbReference type="NCBIfam" id="NF004320">
    <property type="entry name" value="PRK05715.1-2"/>
    <property type="match status" value="1"/>
</dbReference>
<evidence type="ECO:0000256" key="2">
    <source>
        <dbReference type="ARBA" id="ARBA00010519"/>
    </source>
</evidence>
<dbReference type="InterPro" id="IPR039428">
    <property type="entry name" value="NUOK/Mnh_C1-like"/>
</dbReference>